<dbReference type="PANTHER" id="PTHR34821:SF2">
    <property type="entry name" value="INNER MEMBRANE PROTEIN YDCZ"/>
    <property type="match status" value="1"/>
</dbReference>
<name>A0AA37ME38_SEGBR</name>
<evidence type="ECO:0000313" key="2">
    <source>
        <dbReference type="EMBL" id="GJG28915.1"/>
    </source>
</evidence>
<keyword evidence="1" id="KW-0472">Membrane</keyword>
<reference evidence="2" key="1">
    <citation type="submission" date="2021-08" db="EMBL/GenBank/DDBJ databases">
        <title>Prevotella lacticifex sp. nov., isolated from rumen of cow.</title>
        <authorList>
            <person name="Shinkai T."/>
            <person name="Ikeyama N."/>
            <person name="Kumagai M."/>
            <person name="Ohmori H."/>
            <person name="Sakamoto M."/>
            <person name="Ohkuma M."/>
            <person name="Mitsumori M."/>
        </authorList>
    </citation>
    <scope>NUCLEOTIDE SEQUENCE</scope>
    <source>
        <strain evidence="2">DSM 11371</strain>
    </source>
</reference>
<dbReference type="InterPro" id="IPR006750">
    <property type="entry name" value="YdcZ"/>
</dbReference>
<proteinExistence type="predicted"/>
<sequence length="321" mass="34731">MIVLVLLTIILGTFIPLQTATNARLQRSVSSALVASFISFVISTILLAFIALGTGELGNFSSINISDIPWWSWTGGLFGAMYVAYITFLFRTIGSVQTIVLPIFGQLVFSLFIDKFGWFDMPQCSISVVHILSVIFVFVGVLLIVNQPVSSRFKQSEKVQVDTKTVSQNVSKKNKWLPQISAVLIGVILTLNSVANGRLGVGLSSALNASLISFIAGTLFLGILCLITHTLGQTVLGFQRQDPWWIRLGGIFGAIFVFGCTYLIPQVGVSALSVLTLLGQMALSLVIDKYGLFQADKKTVSVQAILGILIMLGGVVVFNFL</sequence>
<dbReference type="Pfam" id="PF04657">
    <property type="entry name" value="DMT_YdcZ"/>
    <property type="match status" value="2"/>
</dbReference>
<organism evidence="2 3">
    <name type="scientific">Segatella bryantii</name>
    <name type="common">Prevotella bryantii</name>
    <dbReference type="NCBI Taxonomy" id="77095"/>
    <lineage>
        <taxon>Bacteria</taxon>
        <taxon>Pseudomonadati</taxon>
        <taxon>Bacteroidota</taxon>
        <taxon>Bacteroidia</taxon>
        <taxon>Bacteroidales</taxon>
        <taxon>Prevotellaceae</taxon>
        <taxon>Segatella</taxon>
    </lineage>
</organism>
<dbReference type="RefSeq" id="WP_006282206.1">
    <property type="nucleotide sequence ID" value="NZ_BPTR01000001.1"/>
</dbReference>
<protein>
    <submittedName>
        <fullName evidence="2">Membrane protein</fullName>
    </submittedName>
</protein>
<feature type="transmembrane region" description="Helical" evidence="1">
    <location>
        <begin position="269"/>
        <end position="287"/>
    </location>
</feature>
<feature type="transmembrane region" description="Helical" evidence="1">
    <location>
        <begin position="299"/>
        <end position="320"/>
    </location>
</feature>
<gene>
    <name evidence="2" type="primary">oroP</name>
    <name evidence="2" type="ORF">PRRU23_26150</name>
</gene>
<comment type="caution">
    <text evidence="2">The sequence shown here is derived from an EMBL/GenBank/DDBJ whole genome shotgun (WGS) entry which is preliminary data.</text>
</comment>
<dbReference type="GO" id="GO:0005886">
    <property type="term" value="C:plasma membrane"/>
    <property type="evidence" value="ECO:0007669"/>
    <property type="project" value="TreeGrafter"/>
</dbReference>
<dbReference type="Proteomes" id="UP000887043">
    <property type="component" value="Unassembled WGS sequence"/>
</dbReference>
<evidence type="ECO:0000256" key="1">
    <source>
        <dbReference type="SAM" id="Phobius"/>
    </source>
</evidence>
<feature type="transmembrane region" description="Helical" evidence="1">
    <location>
        <begin position="207"/>
        <end position="232"/>
    </location>
</feature>
<keyword evidence="1" id="KW-1133">Transmembrane helix</keyword>
<dbReference type="PANTHER" id="PTHR34821">
    <property type="entry name" value="INNER MEMBRANE PROTEIN YDCZ"/>
    <property type="match status" value="1"/>
</dbReference>
<dbReference type="AlphaFoldDB" id="A0AA37ME38"/>
<feature type="transmembrane region" description="Helical" evidence="1">
    <location>
        <begin position="176"/>
        <end position="195"/>
    </location>
</feature>
<feature type="transmembrane region" description="Helical" evidence="1">
    <location>
        <begin position="96"/>
        <end position="113"/>
    </location>
</feature>
<feature type="transmembrane region" description="Helical" evidence="1">
    <location>
        <begin position="244"/>
        <end position="264"/>
    </location>
</feature>
<keyword evidence="1" id="KW-0812">Transmembrane</keyword>
<feature type="transmembrane region" description="Helical" evidence="1">
    <location>
        <begin position="33"/>
        <end position="58"/>
    </location>
</feature>
<accession>A0AA37ME38</accession>
<evidence type="ECO:0000313" key="3">
    <source>
        <dbReference type="Proteomes" id="UP000887043"/>
    </source>
</evidence>
<feature type="transmembrane region" description="Helical" evidence="1">
    <location>
        <begin position="125"/>
        <end position="145"/>
    </location>
</feature>
<dbReference type="EMBL" id="BPTR01000001">
    <property type="protein sequence ID" value="GJG28915.1"/>
    <property type="molecule type" value="Genomic_DNA"/>
</dbReference>
<feature type="transmembrane region" description="Helical" evidence="1">
    <location>
        <begin position="70"/>
        <end position="90"/>
    </location>
</feature>